<dbReference type="Proteomes" id="UP000183504">
    <property type="component" value="Unassembled WGS sequence"/>
</dbReference>
<evidence type="ECO:0000259" key="5">
    <source>
        <dbReference type="SMART" id="SM00849"/>
    </source>
</evidence>
<evidence type="ECO:0000313" key="7">
    <source>
        <dbReference type="Proteomes" id="UP000183504"/>
    </source>
</evidence>
<proteinExistence type="predicted"/>
<evidence type="ECO:0000256" key="3">
    <source>
        <dbReference type="ARBA" id="ARBA00022801"/>
    </source>
</evidence>
<accession>A0A0B7GPN6</accession>
<dbReference type="Pfam" id="PF00753">
    <property type="entry name" value="Lactamase_B"/>
    <property type="match status" value="1"/>
</dbReference>
<keyword evidence="4" id="KW-0862">Zinc</keyword>
<dbReference type="GO" id="GO:0046872">
    <property type="term" value="F:metal ion binding"/>
    <property type="evidence" value="ECO:0007669"/>
    <property type="project" value="UniProtKB-KW"/>
</dbReference>
<name>A0A0B7GPN6_STRSA</name>
<evidence type="ECO:0000256" key="4">
    <source>
        <dbReference type="ARBA" id="ARBA00022833"/>
    </source>
</evidence>
<reference evidence="6 7" key="1">
    <citation type="submission" date="2015-01" db="EMBL/GenBank/DDBJ databases">
        <authorList>
            <person name="Pelicic Vladimir"/>
        </authorList>
    </citation>
    <scope>NUCLEOTIDE SEQUENCE [LARGE SCALE GENOMIC DNA]</scope>
    <source>
        <strain evidence="6 7">2908</strain>
    </source>
</reference>
<dbReference type="AlphaFoldDB" id="A0A0B7GPN6"/>
<dbReference type="InterPro" id="IPR001279">
    <property type="entry name" value="Metallo-B-lactamas"/>
</dbReference>
<evidence type="ECO:0000256" key="2">
    <source>
        <dbReference type="ARBA" id="ARBA00022723"/>
    </source>
</evidence>
<dbReference type="EMBL" id="CDMW01000001">
    <property type="protein sequence ID" value="CEL90064.1"/>
    <property type="molecule type" value="Genomic_DNA"/>
</dbReference>
<protein>
    <submittedName>
        <fullName evidence="6">Putative hydrolase</fullName>
    </submittedName>
</protein>
<dbReference type="GO" id="GO:0016787">
    <property type="term" value="F:hydrolase activity"/>
    <property type="evidence" value="ECO:0007669"/>
    <property type="project" value="UniProtKB-KW"/>
</dbReference>
<dbReference type="InterPro" id="IPR036866">
    <property type="entry name" value="RibonucZ/Hydroxyglut_hydro"/>
</dbReference>
<dbReference type="RefSeq" id="WP_072073762.1">
    <property type="nucleotide sequence ID" value="NZ_CDMW01000001.1"/>
</dbReference>
<dbReference type="CDD" id="cd06262">
    <property type="entry name" value="metallo-hydrolase-like_MBL-fold"/>
    <property type="match status" value="1"/>
</dbReference>
<dbReference type="PANTHER" id="PTHR46233">
    <property type="entry name" value="HYDROXYACYLGLUTATHIONE HYDROLASE GLOC"/>
    <property type="match status" value="1"/>
</dbReference>
<keyword evidence="2" id="KW-0479">Metal-binding</keyword>
<dbReference type="InterPro" id="IPR051453">
    <property type="entry name" value="MBL_Glyoxalase_II"/>
</dbReference>
<keyword evidence="3 6" id="KW-0378">Hydrolase</keyword>
<gene>
    <name evidence="6" type="ORF">SSV_0761</name>
</gene>
<comment type="cofactor">
    <cofactor evidence="1">
        <name>Zn(2+)</name>
        <dbReference type="ChEBI" id="CHEBI:29105"/>
    </cofactor>
</comment>
<feature type="domain" description="Metallo-beta-lactamase" evidence="5">
    <location>
        <begin position="12"/>
        <end position="194"/>
    </location>
</feature>
<sequence length="212" mass="24051">MKIHKITNLVAFENTYILENNQGLLIVDPGSDWKKIERKLEELTKPVIAILLTHTHYDHIMSLEKVREHYAAPPVYVADSESSWLYTPTDNLSGLARHDDMEDIICRPAEEFFSYETDYDLGGFHFYVLQTPGHSIGGVSLVFPDDRLVLTGDALFRESIGRTDLPTGNTTQLLTSIREKLLVLPKDYVVYPGHGNDTTISHEKVFNSFLAQ</sequence>
<dbReference type="PANTHER" id="PTHR46233:SF3">
    <property type="entry name" value="HYDROXYACYLGLUTATHIONE HYDROLASE GLOC"/>
    <property type="match status" value="1"/>
</dbReference>
<evidence type="ECO:0000313" key="6">
    <source>
        <dbReference type="EMBL" id="CEL90064.1"/>
    </source>
</evidence>
<dbReference type="SMART" id="SM00849">
    <property type="entry name" value="Lactamase_B"/>
    <property type="match status" value="1"/>
</dbReference>
<organism evidence="6 7">
    <name type="scientific">Streptococcus sanguinis</name>
    <dbReference type="NCBI Taxonomy" id="1305"/>
    <lineage>
        <taxon>Bacteria</taxon>
        <taxon>Bacillati</taxon>
        <taxon>Bacillota</taxon>
        <taxon>Bacilli</taxon>
        <taxon>Lactobacillales</taxon>
        <taxon>Streptococcaceae</taxon>
        <taxon>Streptococcus</taxon>
    </lineage>
</organism>
<dbReference type="SUPFAM" id="SSF56281">
    <property type="entry name" value="Metallo-hydrolase/oxidoreductase"/>
    <property type="match status" value="1"/>
</dbReference>
<evidence type="ECO:0000256" key="1">
    <source>
        <dbReference type="ARBA" id="ARBA00001947"/>
    </source>
</evidence>
<dbReference type="Gene3D" id="3.60.15.10">
    <property type="entry name" value="Ribonuclease Z/Hydroxyacylglutathione hydrolase-like"/>
    <property type="match status" value="1"/>
</dbReference>